<dbReference type="AlphaFoldDB" id="A0A3B5KRK4"/>
<accession>A0A3B5KRK4</accession>
<name>A0A3B5KRK4_9TELE</name>
<evidence type="ECO:0000313" key="2">
    <source>
        <dbReference type="Proteomes" id="UP000261380"/>
    </source>
</evidence>
<sequence>MFCDVFQGSFNSEEAENVVKEVKTIYFRYVCVMASGDDYSQTRVNKWTAAILEQLVKLNKPYKYISTQRTSQSLQHPASLLCFWGKKRNATDESTSWGEIELTKVDDVMGGVFLRLLFLQPP</sequence>
<organism evidence="1 2">
    <name type="scientific">Xiphophorus couchianus</name>
    <name type="common">Monterrey platyfish</name>
    <dbReference type="NCBI Taxonomy" id="32473"/>
    <lineage>
        <taxon>Eukaryota</taxon>
        <taxon>Metazoa</taxon>
        <taxon>Chordata</taxon>
        <taxon>Craniata</taxon>
        <taxon>Vertebrata</taxon>
        <taxon>Euteleostomi</taxon>
        <taxon>Actinopterygii</taxon>
        <taxon>Neopterygii</taxon>
        <taxon>Teleostei</taxon>
        <taxon>Neoteleostei</taxon>
        <taxon>Acanthomorphata</taxon>
        <taxon>Ovalentaria</taxon>
        <taxon>Atherinomorphae</taxon>
        <taxon>Cyprinodontiformes</taxon>
        <taxon>Poeciliidae</taxon>
        <taxon>Poeciliinae</taxon>
        <taxon>Xiphophorus</taxon>
    </lineage>
</organism>
<keyword evidence="2" id="KW-1185">Reference proteome</keyword>
<reference evidence="1" key="2">
    <citation type="submission" date="2025-09" db="UniProtKB">
        <authorList>
            <consortium name="Ensembl"/>
        </authorList>
    </citation>
    <scope>IDENTIFICATION</scope>
</reference>
<dbReference type="GeneTree" id="ENSGT01110000271648"/>
<dbReference type="Proteomes" id="UP000261380">
    <property type="component" value="Unplaced"/>
</dbReference>
<evidence type="ECO:0000313" key="1">
    <source>
        <dbReference type="Ensembl" id="ENSXCOP00000002743.1"/>
    </source>
</evidence>
<protein>
    <submittedName>
        <fullName evidence="1">Uncharacterized protein</fullName>
    </submittedName>
</protein>
<dbReference type="STRING" id="32473.ENSXCOP00000002743"/>
<proteinExistence type="predicted"/>
<reference evidence="1" key="1">
    <citation type="submission" date="2025-08" db="UniProtKB">
        <authorList>
            <consortium name="Ensembl"/>
        </authorList>
    </citation>
    <scope>IDENTIFICATION</scope>
</reference>
<dbReference type="Ensembl" id="ENSXCOT00000002780.1">
    <property type="protein sequence ID" value="ENSXCOP00000002743.1"/>
    <property type="gene ID" value="ENSXCOG00000002183.1"/>
</dbReference>